<accession>A0A9Q0TZC4</accession>
<keyword evidence="2" id="KW-1185">Reference proteome</keyword>
<proteinExistence type="predicted"/>
<dbReference type="OrthoDB" id="10562370at2759"/>
<dbReference type="EMBL" id="JAPFFL010000006">
    <property type="protein sequence ID" value="KAJ6720602.1"/>
    <property type="molecule type" value="Genomic_DNA"/>
</dbReference>
<dbReference type="Proteomes" id="UP001151529">
    <property type="component" value="Chromosome 10"/>
</dbReference>
<reference evidence="1" key="1">
    <citation type="submission" date="2022-11" db="EMBL/GenBank/DDBJ databases">
        <authorList>
            <person name="Hyden B.L."/>
            <person name="Feng K."/>
            <person name="Yates T."/>
            <person name="Jawdy S."/>
            <person name="Smart L.B."/>
            <person name="Muchero W."/>
        </authorList>
    </citation>
    <scope>NUCLEOTIDE SEQUENCE</scope>
    <source>
        <tissue evidence="1">Shoot tip</tissue>
    </source>
</reference>
<comment type="caution">
    <text evidence="1">The sequence shown here is derived from an EMBL/GenBank/DDBJ whole genome shotgun (WGS) entry which is preliminary data.</text>
</comment>
<gene>
    <name evidence="1" type="ORF">OIU85_023780</name>
</gene>
<evidence type="ECO:0000313" key="2">
    <source>
        <dbReference type="Proteomes" id="UP001151529"/>
    </source>
</evidence>
<protein>
    <submittedName>
        <fullName evidence="1">Uncharacterized protein</fullName>
    </submittedName>
</protein>
<reference evidence="1" key="2">
    <citation type="journal article" date="2023" name="Int. J. Mol. Sci.">
        <title>De Novo Assembly and Annotation of 11 Diverse Shrub Willow (Salix) Genomes Reveals Novel Gene Organization in Sex-Linked Regions.</title>
        <authorList>
            <person name="Hyden B."/>
            <person name="Feng K."/>
            <person name="Yates T.B."/>
            <person name="Jawdy S."/>
            <person name="Cereghino C."/>
            <person name="Smart L.B."/>
            <person name="Muchero W."/>
        </authorList>
    </citation>
    <scope>NUCLEOTIDE SEQUENCE [LARGE SCALE GENOMIC DNA]</scope>
    <source>
        <tissue evidence="1">Shoot tip</tissue>
    </source>
</reference>
<dbReference type="AlphaFoldDB" id="A0A9Q0TZC4"/>
<sequence length="114" mass="13188">MKPSLISSLRVEVLRLVILRPSHLQQMKLLRNGYDLPVMFLAVLLNTGRFHDGSYDVLMRNTVGGYRWKFRSLYRTTDQLNNIQELLGNPCLPRLFICPRTAQQSQPSDLMTNP</sequence>
<name>A0A9Q0TZC4_SALVM</name>
<evidence type="ECO:0000313" key="1">
    <source>
        <dbReference type="EMBL" id="KAJ6720602.1"/>
    </source>
</evidence>
<organism evidence="1 2">
    <name type="scientific">Salix viminalis</name>
    <name type="common">Common osier</name>
    <name type="synonym">Basket willow</name>
    <dbReference type="NCBI Taxonomy" id="40686"/>
    <lineage>
        <taxon>Eukaryota</taxon>
        <taxon>Viridiplantae</taxon>
        <taxon>Streptophyta</taxon>
        <taxon>Embryophyta</taxon>
        <taxon>Tracheophyta</taxon>
        <taxon>Spermatophyta</taxon>
        <taxon>Magnoliopsida</taxon>
        <taxon>eudicotyledons</taxon>
        <taxon>Gunneridae</taxon>
        <taxon>Pentapetalae</taxon>
        <taxon>rosids</taxon>
        <taxon>fabids</taxon>
        <taxon>Malpighiales</taxon>
        <taxon>Salicaceae</taxon>
        <taxon>Saliceae</taxon>
        <taxon>Salix</taxon>
    </lineage>
</organism>